<dbReference type="SUPFAM" id="SSF53448">
    <property type="entry name" value="Nucleotide-diphospho-sugar transferases"/>
    <property type="match status" value="1"/>
</dbReference>
<reference evidence="3" key="1">
    <citation type="submission" date="2023-07" db="EMBL/GenBank/DDBJ databases">
        <title>Wenyingzhuangia sp. chi5 genome sequencing and assembly.</title>
        <authorList>
            <person name="Park S."/>
        </authorList>
    </citation>
    <scope>NUCLEOTIDE SEQUENCE</scope>
    <source>
        <strain evidence="3">Chi5</strain>
    </source>
</reference>
<name>A0ABT8VNS4_9FLAO</name>
<evidence type="ECO:0000313" key="3">
    <source>
        <dbReference type="EMBL" id="MDO3693629.1"/>
    </source>
</evidence>
<keyword evidence="3" id="KW-0808">Transferase</keyword>
<feature type="transmembrane region" description="Helical" evidence="1">
    <location>
        <begin position="246"/>
        <end position="263"/>
    </location>
</feature>
<comment type="caution">
    <text evidence="3">The sequence shown here is derived from an EMBL/GenBank/DDBJ whole genome shotgun (WGS) entry which is preliminary data.</text>
</comment>
<dbReference type="InterPro" id="IPR001173">
    <property type="entry name" value="Glyco_trans_2-like"/>
</dbReference>
<keyword evidence="1" id="KW-1133">Transmembrane helix</keyword>
<evidence type="ECO:0000259" key="2">
    <source>
        <dbReference type="Pfam" id="PF00535"/>
    </source>
</evidence>
<protein>
    <submittedName>
        <fullName evidence="3">Glycosyltransferase family 2 protein</fullName>
        <ecNumber evidence="3">2.4.-.-</ecNumber>
    </submittedName>
</protein>
<dbReference type="GO" id="GO:0016757">
    <property type="term" value="F:glycosyltransferase activity"/>
    <property type="evidence" value="ECO:0007669"/>
    <property type="project" value="UniProtKB-KW"/>
</dbReference>
<dbReference type="Proteomes" id="UP001168642">
    <property type="component" value="Unassembled WGS sequence"/>
</dbReference>
<gene>
    <name evidence="3" type="ORF">QVZ41_02045</name>
</gene>
<dbReference type="InterPro" id="IPR050834">
    <property type="entry name" value="Glycosyltransf_2"/>
</dbReference>
<proteinExistence type="predicted"/>
<dbReference type="EMBL" id="JAUMIT010000001">
    <property type="protein sequence ID" value="MDO3693629.1"/>
    <property type="molecule type" value="Genomic_DNA"/>
</dbReference>
<dbReference type="PANTHER" id="PTHR43685:SF3">
    <property type="entry name" value="SLR2126 PROTEIN"/>
    <property type="match status" value="1"/>
</dbReference>
<evidence type="ECO:0000256" key="1">
    <source>
        <dbReference type="SAM" id="Phobius"/>
    </source>
</evidence>
<accession>A0ABT8VNS4</accession>
<evidence type="ECO:0000313" key="4">
    <source>
        <dbReference type="Proteomes" id="UP001168642"/>
    </source>
</evidence>
<dbReference type="EC" id="2.4.-.-" evidence="3"/>
<feature type="domain" description="Glycosyltransferase 2-like" evidence="2">
    <location>
        <begin position="6"/>
        <end position="167"/>
    </location>
</feature>
<dbReference type="RefSeq" id="WP_302882880.1">
    <property type="nucleotide sequence ID" value="NZ_JAUMIT010000001.1"/>
</dbReference>
<keyword evidence="1" id="KW-0812">Transmembrane</keyword>
<keyword evidence="3" id="KW-0328">Glycosyltransferase</keyword>
<dbReference type="InterPro" id="IPR029044">
    <property type="entry name" value="Nucleotide-diphossugar_trans"/>
</dbReference>
<sequence>MNNIAVLLTCFNRKQITLRCLNHFFQLRNDIDVFLVDDNSSDGTYSAIKEHFPQVNIIKGKGDLFWCRGMNIAWKHASEKNKYDFFLWLNDDVILYKDAFEEILKCSEIKEHKAIVSGVIENHDKNKIIYGGFDENKNIIIPKGIMKSITFLNGNFVLIPRFVFEKIGFMDKVFHHDLGDVDYGLRAIKKGIQVMSTTKPIGSCGVNNICRVRLNNSTLLKRFKRLYSPLGSNPNINFYYRKQHKGILNAAVYYLFLIFLNIIPDKLNTVLFKQKYT</sequence>
<keyword evidence="4" id="KW-1185">Reference proteome</keyword>
<organism evidence="3 4">
    <name type="scientific">Wenyingzhuangia gilva</name>
    <dbReference type="NCBI Taxonomy" id="3057677"/>
    <lineage>
        <taxon>Bacteria</taxon>
        <taxon>Pseudomonadati</taxon>
        <taxon>Bacteroidota</taxon>
        <taxon>Flavobacteriia</taxon>
        <taxon>Flavobacteriales</taxon>
        <taxon>Flavobacteriaceae</taxon>
        <taxon>Wenyingzhuangia</taxon>
    </lineage>
</organism>
<keyword evidence="1" id="KW-0472">Membrane</keyword>
<dbReference type="Pfam" id="PF00535">
    <property type="entry name" value="Glycos_transf_2"/>
    <property type="match status" value="1"/>
</dbReference>
<dbReference type="PANTHER" id="PTHR43685">
    <property type="entry name" value="GLYCOSYLTRANSFERASE"/>
    <property type="match status" value="1"/>
</dbReference>
<dbReference type="Gene3D" id="3.90.550.10">
    <property type="entry name" value="Spore Coat Polysaccharide Biosynthesis Protein SpsA, Chain A"/>
    <property type="match status" value="1"/>
</dbReference>